<gene>
    <name evidence="1" type="ORF">ABQJ54_02815</name>
</gene>
<dbReference type="Proteomes" id="UP001556220">
    <property type="component" value="Unassembled WGS sequence"/>
</dbReference>
<organism evidence="1 2">
    <name type="scientific">Rhodanobacter lycopersici</name>
    <dbReference type="NCBI Taxonomy" id="3162487"/>
    <lineage>
        <taxon>Bacteria</taxon>
        <taxon>Pseudomonadati</taxon>
        <taxon>Pseudomonadota</taxon>
        <taxon>Gammaproteobacteria</taxon>
        <taxon>Lysobacterales</taxon>
        <taxon>Rhodanobacteraceae</taxon>
        <taxon>Rhodanobacter</taxon>
    </lineage>
</organism>
<evidence type="ECO:0000313" key="1">
    <source>
        <dbReference type="EMBL" id="MEW9570668.1"/>
    </source>
</evidence>
<comment type="caution">
    <text evidence="1">The sequence shown here is derived from an EMBL/GenBank/DDBJ whole genome shotgun (WGS) entry which is preliminary data.</text>
</comment>
<keyword evidence="2" id="KW-1185">Reference proteome</keyword>
<evidence type="ECO:0000313" key="2">
    <source>
        <dbReference type="Proteomes" id="UP001556220"/>
    </source>
</evidence>
<reference evidence="1 2" key="1">
    <citation type="submission" date="2024-06" db="EMBL/GenBank/DDBJ databases">
        <authorList>
            <person name="Woo H."/>
        </authorList>
    </citation>
    <scope>NUCLEOTIDE SEQUENCE [LARGE SCALE GENOMIC DNA]</scope>
    <source>
        <strain evidence="1 2">Si-c</strain>
    </source>
</reference>
<name>A0ABV3QA05_9GAMM</name>
<dbReference type="EMBL" id="JBFOHK010000001">
    <property type="protein sequence ID" value="MEW9570668.1"/>
    <property type="molecule type" value="Genomic_DNA"/>
</dbReference>
<proteinExistence type="predicted"/>
<dbReference type="RefSeq" id="WP_367853581.1">
    <property type="nucleotide sequence ID" value="NZ_JBFOHK010000001.1"/>
</dbReference>
<accession>A0ABV3QA05</accession>
<sequence>MSDILIGRNDDDAVSLEARCGNRQGMIETMGKQVVRTIGSQPGRQILHDVPGGIFGAKR</sequence>
<protein>
    <submittedName>
        <fullName evidence="1">Uncharacterized protein</fullName>
    </submittedName>
</protein>